<comment type="caution">
    <text evidence="1">The sequence shown here is derived from an EMBL/GenBank/DDBJ whole genome shotgun (WGS) entry which is preliminary data.</text>
</comment>
<organism evidence="1 2">
    <name type="scientific">Actinokineospora soli</name>
    <dbReference type="NCBI Taxonomy" id="1048753"/>
    <lineage>
        <taxon>Bacteria</taxon>
        <taxon>Bacillati</taxon>
        <taxon>Actinomycetota</taxon>
        <taxon>Actinomycetes</taxon>
        <taxon>Pseudonocardiales</taxon>
        <taxon>Pseudonocardiaceae</taxon>
        <taxon>Actinokineospora</taxon>
    </lineage>
</organism>
<accession>A0ABW2TNP3</accession>
<gene>
    <name evidence="1" type="ORF">ACFQV2_19295</name>
</gene>
<evidence type="ECO:0000313" key="2">
    <source>
        <dbReference type="Proteomes" id="UP001596512"/>
    </source>
</evidence>
<reference evidence="2" key="1">
    <citation type="journal article" date="2019" name="Int. J. Syst. Evol. Microbiol.">
        <title>The Global Catalogue of Microorganisms (GCM) 10K type strain sequencing project: providing services to taxonomists for standard genome sequencing and annotation.</title>
        <authorList>
            <consortium name="The Broad Institute Genomics Platform"/>
            <consortium name="The Broad Institute Genome Sequencing Center for Infectious Disease"/>
            <person name="Wu L."/>
            <person name="Ma J."/>
        </authorList>
    </citation>
    <scope>NUCLEOTIDE SEQUENCE [LARGE SCALE GENOMIC DNA]</scope>
    <source>
        <strain evidence="2">JCM 17695</strain>
    </source>
</reference>
<evidence type="ECO:0000313" key="1">
    <source>
        <dbReference type="EMBL" id="MFC7615324.1"/>
    </source>
</evidence>
<dbReference type="Gene3D" id="3.40.430.10">
    <property type="entry name" value="Dihydrofolate Reductase, subunit A"/>
    <property type="match status" value="1"/>
</dbReference>
<dbReference type="InterPro" id="IPR024072">
    <property type="entry name" value="DHFR-like_dom_sf"/>
</dbReference>
<dbReference type="EMBL" id="JBHTEY010000004">
    <property type="protein sequence ID" value="MFC7615324.1"/>
    <property type="molecule type" value="Genomic_DNA"/>
</dbReference>
<sequence length="63" mass="6545">MIGRRTYDVGIGHWGDVPFAGPAFVVTHRPGPPVEMASGVFHFVDAGVAAAIAQAEAAAVRGW</sequence>
<proteinExistence type="predicted"/>
<dbReference type="Proteomes" id="UP001596512">
    <property type="component" value="Unassembled WGS sequence"/>
</dbReference>
<protein>
    <submittedName>
        <fullName evidence="1">Uncharacterized protein</fullName>
    </submittedName>
</protein>
<name>A0ABW2TNP3_9PSEU</name>
<keyword evidence="2" id="KW-1185">Reference proteome</keyword>